<dbReference type="Proteomes" id="UP000480178">
    <property type="component" value="Chromosome"/>
</dbReference>
<dbReference type="PANTHER" id="PTHR43884">
    <property type="entry name" value="ACYL-COA DEHYDROGENASE"/>
    <property type="match status" value="1"/>
</dbReference>
<evidence type="ECO:0000259" key="6">
    <source>
        <dbReference type="Pfam" id="PF00441"/>
    </source>
</evidence>
<dbReference type="InterPro" id="IPR036250">
    <property type="entry name" value="AcylCo_DH-like_C"/>
</dbReference>
<sequence length="397" mass="44437">MAVITQPRTLENLQEIYEKCAQRAPQYDRENKFFHEDFEDLREAGYLLMPVPEELGGFGMSLAEVAQKQRELAYYAAPTALGVNMHLYWIGSAADNWRRGDTSVEWLLREAAAGKVFAAGHAESGNDLPVVWSTTKAEKVEGGYKFTGRKSFGSLSPVWSYLGIHALDDSDPENPKIVHAFMPRESSGYEIKQTWDNVLGMRATRSDDTILNGVFVPDQYILRVVPAGFKGMDGYIAGLFFWFLTGISNVYYSLSRRVFDLTVEKIKTKSSIALTKKSMVHHAGVQMDIGELFMELEGVEAQLNFIANQYSSGVDYGPAWPLKFIAMKGRVMEANWKIVDKALDISGGFGIFPSSGLERLIRDARLGRIHPTNSYLSKELLGKANLGVDFDTQPRWG</sequence>
<dbReference type="GO" id="GO:0050660">
    <property type="term" value="F:flavin adenine dinucleotide binding"/>
    <property type="evidence" value="ECO:0007669"/>
    <property type="project" value="InterPro"/>
</dbReference>
<keyword evidence="3" id="KW-0285">Flavoprotein</keyword>
<dbReference type="InterPro" id="IPR037069">
    <property type="entry name" value="AcylCoA_DH/ox_N_sf"/>
</dbReference>
<feature type="domain" description="Acyl-CoA dehydrogenase/oxidase C-terminal" evidence="6">
    <location>
        <begin position="253"/>
        <end position="369"/>
    </location>
</feature>
<reference evidence="8 9" key="1">
    <citation type="submission" date="2020-01" db="EMBL/GenBank/DDBJ databases">
        <authorList>
            <person name="Kim M.K."/>
        </authorList>
    </citation>
    <scope>NUCLEOTIDE SEQUENCE [LARGE SCALE GENOMIC DNA]</scope>
    <source>
        <strain evidence="8 9">172606-1</strain>
    </source>
</reference>
<evidence type="ECO:0000256" key="3">
    <source>
        <dbReference type="ARBA" id="ARBA00022630"/>
    </source>
</evidence>
<gene>
    <name evidence="8" type="ORF">GXP67_30845</name>
</gene>
<dbReference type="PANTHER" id="PTHR43884:SF25">
    <property type="entry name" value="ACYL-COA DEHYDROGENASE YDBM-RELATED"/>
    <property type="match status" value="1"/>
</dbReference>
<keyword evidence="5" id="KW-0560">Oxidoreductase</keyword>
<dbReference type="KEGG" id="rhoz:GXP67_30845"/>
<dbReference type="PIRSF" id="PIRSF016578">
    <property type="entry name" value="HsaA"/>
    <property type="match status" value="1"/>
</dbReference>
<protein>
    <submittedName>
        <fullName evidence="8">Acyl-CoA/acyl-ACP dehydrogenase</fullName>
    </submittedName>
</protein>
<dbReference type="Gene3D" id="2.40.110.10">
    <property type="entry name" value="Butyryl-CoA Dehydrogenase, subunit A, domain 2"/>
    <property type="match status" value="1"/>
</dbReference>
<organism evidence="8 9">
    <name type="scientific">Rhodocytophaga rosea</name>
    <dbReference type="NCBI Taxonomy" id="2704465"/>
    <lineage>
        <taxon>Bacteria</taxon>
        <taxon>Pseudomonadati</taxon>
        <taxon>Bacteroidota</taxon>
        <taxon>Cytophagia</taxon>
        <taxon>Cytophagales</taxon>
        <taxon>Rhodocytophagaceae</taxon>
        <taxon>Rhodocytophaga</taxon>
    </lineage>
</organism>
<dbReference type="GO" id="GO:0003995">
    <property type="term" value="F:acyl-CoA dehydrogenase activity"/>
    <property type="evidence" value="ECO:0007669"/>
    <property type="project" value="TreeGrafter"/>
</dbReference>
<dbReference type="SUPFAM" id="SSF56645">
    <property type="entry name" value="Acyl-CoA dehydrogenase NM domain-like"/>
    <property type="match status" value="1"/>
</dbReference>
<dbReference type="InterPro" id="IPR009075">
    <property type="entry name" value="AcylCo_DH/oxidase_C"/>
</dbReference>
<dbReference type="InterPro" id="IPR009100">
    <property type="entry name" value="AcylCoA_DH/oxidase_NM_dom_sf"/>
</dbReference>
<comment type="cofactor">
    <cofactor evidence="1">
        <name>FAD</name>
        <dbReference type="ChEBI" id="CHEBI:57692"/>
    </cofactor>
</comment>
<keyword evidence="9" id="KW-1185">Reference proteome</keyword>
<comment type="similarity">
    <text evidence="2">Belongs to the acyl-CoA dehydrogenase family.</text>
</comment>
<evidence type="ECO:0000313" key="8">
    <source>
        <dbReference type="EMBL" id="QHT70735.1"/>
    </source>
</evidence>
<proteinExistence type="inferred from homology"/>
<dbReference type="AlphaFoldDB" id="A0A6C0GRK6"/>
<evidence type="ECO:0000313" key="9">
    <source>
        <dbReference type="Proteomes" id="UP000480178"/>
    </source>
</evidence>
<keyword evidence="4" id="KW-0274">FAD</keyword>
<evidence type="ECO:0000256" key="1">
    <source>
        <dbReference type="ARBA" id="ARBA00001974"/>
    </source>
</evidence>
<evidence type="ECO:0000256" key="2">
    <source>
        <dbReference type="ARBA" id="ARBA00009347"/>
    </source>
</evidence>
<dbReference type="InterPro" id="IPR013786">
    <property type="entry name" value="AcylCoA_DH/ox_N"/>
</dbReference>
<evidence type="ECO:0000256" key="4">
    <source>
        <dbReference type="ARBA" id="ARBA00022827"/>
    </source>
</evidence>
<accession>A0A6C0GRK6</accession>
<name>A0A6C0GRK6_9BACT</name>
<dbReference type="RefSeq" id="WP_162446708.1">
    <property type="nucleotide sequence ID" value="NZ_CP048222.1"/>
</dbReference>
<dbReference type="InterPro" id="IPR046373">
    <property type="entry name" value="Acyl-CoA_Oxase/DH_mid-dom_sf"/>
</dbReference>
<dbReference type="Pfam" id="PF00441">
    <property type="entry name" value="Acyl-CoA_dh_1"/>
    <property type="match status" value="1"/>
</dbReference>
<feature type="domain" description="Acyl-CoA dehydrogenase/oxidase N-terminal" evidence="7">
    <location>
        <begin position="18"/>
        <end position="87"/>
    </location>
</feature>
<dbReference type="SUPFAM" id="SSF47203">
    <property type="entry name" value="Acyl-CoA dehydrogenase C-terminal domain-like"/>
    <property type="match status" value="1"/>
</dbReference>
<evidence type="ECO:0000256" key="5">
    <source>
        <dbReference type="ARBA" id="ARBA00023002"/>
    </source>
</evidence>
<dbReference type="Gene3D" id="1.20.140.10">
    <property type="entry name" value="Butyryl-CoA Dehydrogenase, subunit A, domain 3"/>
    <property type="match status" value="1"/>
</dbReference>
<evidence type="ECO:0000259" key="7">
    <source>
        <dbReference type="Pfam" id="PF02771"/>
    </source>
</evidence>
<dbReference type="Gene3D" id="1.10.540.10">
    <property type="entry name" value="Acyl-CoA dehydrogenase/oxidase, N-terminal domain"/>
    <property type="match status" value="1"/>
</dbReference>
<dbReference type="EMBL" id="CP048222">
    <property type="protein sequence ID" value="QHT70735.1"/>
    <property type="molecule type" value="Genomic_DNA"/>
</dbReference>
<dbReference type="Pfam" id="PF02771">
    <property type="entry name" value="Acyl-CoA_dh_N"/>
    <property type="match status" value="1"/>
</dbReference>